<name>A0AAR2KQ51_PYGNA</name>
<feature type="transmembrane region" description="Helical" evidence="1">
    <location>
        <begin position="36"/>
        <end position="53"/>
    </location>
</feature>
<dbReference type="GeneTree" id="ENSGT00940000175614"/>
<evidence type="ECO:0000313" key="2">
    <source>
        <dbReference type="Ensembl" id="ENSPNAP00000064251.1"/>
    </source>
</evidence>
<dbReference type="Ensembl" id="ENSPNAT00000069842.1">
    <property type="protein sequence ID" value="ENSPNAP00000064251.1"/>
    <property type="gene ID" value="ENSPNAG00000030590.1"/>
</dbReference>
<dbReference type="AlphaFoldDB" id="A0AAR2KQ51"/>
<dbReference type="InterPro" id="IPR042421">
    <property type="entry name" value="C3orf33-like"/>
</dbReference>
<reference evidence="2 3" key="1">
    <citation type="submission" date="2020-10" db="EMBL/GenBank/DDBJ databases">
        <title>Pygocentrus nattereri (red-bellied piranha) genome, fPygNat1, primary haplotype.</title>
        <authorList>
            <person name="Myers G."/>
            <person name="Meyer A."/>
            <person name="Karagic N."/>
            <person name="Pippel M."/>
            <person name="Winkler S."/>
            <person name="Tracey A."/>
            <person name="Wood J."/>
            <person name="Formenti G."/>
            <person name="Howe K."/>
            <person name="Fedrigo O."/>
            <person name="Jarvis E.D."/>
        </authorList>
    </citation>
    <scope>NUCLEOTIDE SEQUENCE [LARGE SCALE GENOMIC DNA]</scope>
</reference>
<keyword evidence="3" id="KW-1185">Reference proteome</keyword>
<keyword evidence="1" id="KW-1133">Transmembrane helix</keyword>
<dbReference type="Proteomes" id="UP001501920">
    <property type="component" value="Chromosome 7"/>
</dbReference>
<reference evidence="2" key="2">
    <citation type="submission" date="2025-08" db="UniProtKB">
        <authorList>
            <consortium name="Ensembl"/>
        </authorList>
    </citation>
    <scope>IDENTIFICATION</scope>
</reference>
<proteinExistence type="predicted"/>
<keyword evidence="1" id="KW-0472">Membrane</keyword>
<evidence type="ECO:0000256" key="1">
    <source>
        <dbReference type="SAM" id="Phobius"/>
    </source>
</evidence>
<dbReference type="PANTHER" id="PTHR28434:SF1">
    <property type="entry name" value="PROTEIN C3ORF33"/>
    <property type="match status" value="1"/>
</dbReference>
<organism evidence="2 3">
    <name type="scientific">Pygocentrus nattereri</name>
    <name type="common">Red-bellied piranha</name>
    <dbReference type="NCBI Taxonomy" id="42514"/>
    <lineage>
        <taxon>Eukaryota</taxon>
        <taxon>Metazoa</taxon>
        <taxon>Chordata</taxon>
        <taxon>Craniata</taxon>
        <taxon>Vertebrata</taxon>
        <taxon>Euteleostomi</taxon>
        <taxon>Actinopterygii</taxon>
        <taxon>Neopterygii</taxon>
        <taxon>Teleostei</taxon>
        <taxon>Ostariophysi</taxon>
        <taxon>Characiformes</taxon>
        <taxon>Characoidei</taxon>
        <taxon>Pygocentrus</taxon>
    </lineage>
</organism>
<evidence type="ECO:0000313" key="3">
    <source>
        <dbReference type="Proteomes" id="UP001501920"/>
    </source>
</evidence>
<dbReference type="GO" id="GO:0005615">
    <property type="term" value="C:extracellular space"/>
    <property type="evidence" value="ECO:0007669"/>
    <property type="project" value="TreeGrafter"/>
</dbReference>
<keyword evidence="1" id="KW-0812">Transmembrane</keyword>
<reference evidence="2" key="3">
    <citation type="submission" date="2025-09" db="UniProtKB">
        <authorList>
            <consortium name="Ensembl"/>
        </authorList>
    </citation>
    <scope>IDENTIFICATION</scope>
</reference>
<accession>A0AAR2KQ51</accession>
<dbReference type="PANTHER" id="PTHR28434">
    <property type="entry name" value="PROTEIN C3ORF33"/>
    <property type="match status" value="1"/>
</dbReference>
<sequence>VNNMPGSCADEEKDEQKRALNIITVVSKFADENLTLVRNISTGLAVAGVLIIARSIRLVSLHFWTFCSTIMNSY</sequence>
<protein>
    <submittedName>
        <fullName evidence="2">Uncharacterized protein</fullName>
    </submittedName>
</protein>